<feature type="transmembrane region" description="Helical" evidence="2">
    <location>
        <begin position="620"/>
        <end position="641"/>
    </location>
</feature>
<dbReference type="SMART" id="SM00703">
    <property type="entry name" value="NRF"/>
    <property type="match status" value="1"/>
</dbReference>
<dbReference type="InterPro" id="IPR006621">
    <property type="entry name" value="Nose-resist-to-fluoxetine_N"/>
</dbReference>
<evidence type="ECO:0000256" key="2">
    <source>
        <dbReference type="SAM" id="Phobius"/>
    </source>
</evidence>
<comment type="caution">
    <text evidence="5">The sequence shown here is derived from an EMBL/GenBank/DDBJ whole genome shotgun (WGS) entry which is preliminary data.</text>
</comment>
<feature type="transmembrane region" description="Helical" evidence="2">
    <location>
        <begin position="415"/>
        <end position="434"/>
    </location>
</feature>
<feature type="region of interest" description="Disordered" evidence="1">
    <location>
        <begin position="757"/>
        <end position="792"/>
    </location>
</feature>
<feature type="transmembrane region" description="Helical" evidence="2">
    <location>
        <begin position="582"/>
        <end position="600"/>
    </location>
</feature>
<evidence type="ECO:0000256" key="3">
    <source>
        <dbReference type="SAM" id="SignalP"/>
    </source>
</evidence>
<feature type="transmembrane region" description="Helical" evidence="2">
    <location>
        <begin position="554"/>
        <end position="570"/>
    </location>
</feature>
<accession>A0AAE1HUH1</accession>
<dbReference type="AlphaFoldDB" id="A0AAE1HUH1"/>
<keyword evidence="2" id="KW-1133">Transmembrane helix</keyword>
<dbReference type="PANTHER" id="PTHR11161">
    <property type="entry name" value="O-ACYLTRANSFERASE"/>
    <property type="match status" value="1"/>
</dbReference>
<dbReference type="GO" id="GO:0016747">
    <property type="term" value="F:acyltransferase activity, transferring groups other than amino-acyl groups"/>
    <property type="evidence" value="ECO:0007669"/>
    <property type="project" value="InterPro"/>
</dbReference>
<feature type="chain" id="PRO_5042247547" evidence="3">
    <location>
        <begin position="26"/>
        <end position="792"/>
    </location>
</feature>
<keyword evidence="3" id="KW-0732">Signal</keyword>
<feature type="transmembrane region" description="Helical" evidence="2">
    <location>
        <begin position="370"/>
        <end position="395"/>
    </location>
</feature>
<feature type="signal peptide" evidence="3">
    <location>
        <begin position="1"/>
        <end position="25"/>
    </location>
</feature>
<reference evidence="5" key="2">
    <citation type="journal article" date="2023" name="BMC Genomics">
        <title>Pest status, molecular evolution, and epigenetic factors derived from the genome assembly of Frankliniella fusca, a thysanopteran phytovirus vector.</title>
        <authorList>
            <person name="Catto M.A."/>
            <person name="Labadie P.E."/>
            <person name="Jacobson A.L."/>
            <person name="Kennedy G.G."/>
            <person name="Srinivasan R."/>
            <person name="Hunt B.G."/>
        </authorList>
    </citation>
    <scope>NUCLEOTIDE SEQUENCE</scope>
    <source>
        <strain evidence="5">PL_HMW_Pooled</strain>
    </source>
</reference>
<keyword evidence="2" id="KW-0812">Transmembrane</keyword>
<keyword evidence="6" id="KW-1185">Reference proteome</keyword>
<dbReference type="Proteomes" id="UP001219518">
    <property type="component" value="Unassembled WGS sequence"/>
</dbReference>
<protein>
    <submittedName>
        <fullName evidence="5">Nose resistant to fluoxetine protein 6</fullName>
    </submittedName>
</protein>
<feature type="compositionally biased region" description="Pro residues" evidence="1">
    <location>
        <begin position="782"/>
        <end position="792"/>
    </location>
</feature>
<proteinExistence type="predicted"/>
<keyword evidence="2" id="KW-0472">Membrane</keyword>
<evidence type="ECO:0000256" key="1">
    <source>
        <dbReference type="SAM" id="MobiDB-lite"/>
    </source>
</evidence>
<feature type="transmembrane region" description="Helical" evidence="2">
    <location>
        <begin position="701"/>
        <end position="722"/>
    </location>
</feature>
<evidence type="ECO:0000259" key="4">
    <source>
        <dbReference type="SMART" id="SM00703"/>
    </source>
</evidence>
<dbReference type="InterPro" id="IPR052728">
    <property type="entry name" value="O2_lipid_transport_reg"/>
</dbReference>
<feature type="transmembrane region" description="Helical" evidence="2">
    <location>
        <begin position="256"/>
        <end position="275"/>
    </location>
</feature>
<sequence length="792" mass="86664">MRTVSVALLLAALVALLSRGPGARAGLAPANGEEAALRDLIGSLSHPDTLLRHVRDARRADPNLNTFGAVDCVGSLVGWGAALVKGEMWALQMVDATSKLITGVLYGNLADLGNFDECVSSGNSEEVGFTGRYALPALDLQTAVPVPAAAQPEARLLQLRRGLLAAAAAHREHQDQGLLLPAAGNATVKYSTLAALRISMCVPSTCQAPVLEAALARAIAVINGPIAGLGFHLQVRLPEKYTTVAGPWRKAAPADYVVITLCVFLILLVVLGTTIDLTLHPEVSLILLANVADKTKRRKAGMLLSFSAYTNGKRLLTIPPPSDTNFTCINGIRFISAMWVIIGHRYNKALEVPFMNLSIMPKRVSDPSAMMIASAPLSVDTFFLVGGMVNCYAFLKTTKGSFNIIMYYVHRYIRLTPAFALMIGITATWIAILGNGPLWHQVVGDASLSCVRNWWSALLYVGNYATPTDQCMMQSWYLMVDMQLHWLSPLLLVPLWKFPRLGLIWGGVLFLLSCLSPFLVTYFYELPAPMSTDINWDAQYVFLKLMYYPTHTRATAYIFGSMVGYVLYKIKTGKLRWRLSSVQVACGWMLSTALCLTVIFGEQPLLDHDSHPYNVWEASFYSGFHRVAWSIGIAWIVLACIQGNGGPVNAFLSWSPFCVMGRLTYGIYLTHAAVQIVDTGLMRSSDYYTDFKMVERMLGDLTIATFLGACLCLTTESPIMAIEKALRSKPARRGKRVQLWYNLNDSVRGNYGVRHVFSDAPERPTAPPDEGKPGEGLDNPSFVPPSPDPSPA</sequence>
<name>A0AAE1HUH1_9NEOP</name>
<dbReference type="InterPro" id="IPR002656">
    <property type="entry name" value="Acyl_transf_3_dom"/>
</dbReference>
<feature type="domain" description="Nose resistant-to-fluoxetine protein N-terminal" evidence="4">
    <location>
        <begin position="69"/>
        <end position="235"/>
    </location>
</feature>
<evidence type="ECO:0000313" key="5">
    <source>
        <dbReference type="EMBL" id="KAK3927659.1"/>
    </source>
</evidence>
<feature type="transmembrane region" description="Helical" evidence="2">
    <location>
        <begin position="662"/>
        <end position="681"/>
    </location>
</feature>
<dbReference type="Pfam" id="PF20146">
    <property type="entry name" value="NRF"/>
    <property type="match status" value="1"/>
</dbReference>
<dbReference type="Pfam" id="PF01757">
    <property type="entry name" value="Acyl_transf_3"/>
    <property type="match status" value="1"/>
</dbReference>
<evidence type="ECO:0000313" key="6">
    <source>
        <dbReference type="Proteomes" id="UP001219518"/>
    </source>
</evidence>
<feature type="transmembrane region" description="Helical" evidence="2">
    <location>
        <begin position="476"/>
        <end position="496"/>
    </location>
</feature>
<feature type="transmembrane region" description="Helical" evidence="2">
    <location>
        <begin position="503"/>
        <end position="524"/>
    </location>
</feature>
<reference evidence="5" key="1">
    <citation type="submission" date="2021-07" db="EMBL/GenBank/DDBJ databases">
        <authorList>
            <person name="Catto M.A."/>
            <person name="Jacobson A."/>
            <person name="Kennedy G."/>
            <person name="Labadie P."/>
            <person name="Hunt B.G."/>
            <person name="Srinivasan R."/>
        </authorList>
    </citation>
    <scope>NUCLEOTIDE SEQUENCE</scope>
    <source>
        <strain evidence="5">PL_HMW_Pooled</strain>
        <tissue evidence="5">Head</tissue>
    </source>
</reference>
<dbReference type="PANTHER" id="PTHR11161:SF0">
    <property type="entry name" value="O-ACYLTRANSFERASE LIKE PROTEIN"/>
    <property type="match status" value="1"/>
</dbReference>
<feature type="transmembrane region" description="Helical" evidence="2">
    <location>
        <begin position="214"/>
        <end position="235"/>
    </location>
</feature>
<gene>
    <name evidence="5" type="ORF">KUF71_015944</name>
</gene>
<dbReference type="EMBL" id="JAHWGI010001300">
    <property type="protein sequence ID" value="KAK3927659.1"/>
    <property type="molecule type" value="Genomic_DNA"/>
</dbReference>
<organism evidence="5 6">
    <name type="scientific">Frankliniella fusca</name>
    <dbReference type="NCBI Taxonomy" id="407009"/>
    <lineage>
        <taxon>Eukaryota</taxon>
        <taxon>Metazoa</taxon>
        <taxon>Ecdysozoa</taxon>
        <taxon>Arthropoda</taxon>
        <taxon>Hexapoda</taxon>
        <taxon>Insecta</taxon>
        <taxon>Pterygota</taxon>
        <taxon>Neoptera</taxon>
        <taxon>Paraneoptera</taxon>
        <taxon>Thysanoptera</taxon>
        <taxon>Terebrantia</taxon>
        <taxon>Thripoidea</taxon>
        <taxon>Thripidae</taxon>
        <taxon>Frankliniella</taxon>
    </lineage>
</organism>